<evidence type="ECO:0000256" key="1">
    <source>
        <dbReference type="SAM" id="MobiDB-lite"/>
    </source>
</evidence>
<proteinExistence type="predicted"/>
<protein>
    <submittedName>
        <fullName evidence="2">Uncharacterized protein</fullName>
    </submittedName>
</protein>
<feature type="region of interest" description="Disordered" evidence="1">
    <location>
        <begin position="1"/>
        <end position="31"/>
    </location>
</feature>
<name>A0ABQ9SFH0_9PEZI</name>
<sequence length="62" mass="6735">MIQDPESEVGTAPSSQTEARSNSARVNPVSRVPGRTPFFHCVLQSAWDPTTSSRYGGIMSPR</sequence>
<dbReference type="GeneID" id="85377085"/>
<feature type="compositionally biased region" description="Polar residues" evidence="1">
    <location>
        <begin position="12"/>
        <end position="25"/>
    </location>
</feature>
<keyword evidence="3" id="KW-1185">Reference proteome</keyword>
<accession>A0ABQ9SFH0</accession>
<dbReference type="RefSeq" id="XP_060347316.1">
    <property type="nucleotide sequence ID" value="XM_060493186.1"/>
</dbReference>
<comment type="caution">
    <text evidence="2">The sequence shown here is derived from an EMBL/GenBank/DDBJ whole genome shotgun (WGS) entry which is preliminary data.</text>
</comment>
<gene>
    <name evidence="2" type="ORF">CPAR01_08919</name>
</gene>
<evidence type="ECO:0000313" key="2">
    <source>
        <dbReference type="EMBL" id="KAK1535377.1"/>
    </source>
</evidence>
<evidence type="ECO:0000313" key="3">
    <source>
        <dbReference type="Proteomes" id="UP001241169"/>
    </source>
</evidence>
<dbReference type="EMBL" id="MOPA01000007">
    <property type="protein sequence ID" value="KAK1535377.1"/>
    <property type="molecule type" value="Genomic_DNA"/>
</dbReference>
<reference evidence="2 3" key="1">
    <citation type="submission" date="2016-10" db="EMBL/GenBank/DDBJ databases">
        <title>The genome sequence of Colletotrichum fioriniae PJ7.</title>
        <authorList>
            <person name="Baroncelli R."/>
        </authorList>
    </citation>
    <scope>NUCLEOTIDE SEQUENCE [LARGE SCALE GENOMIC DNA]</scope>
    <source>
        <strain evidence="2 3">IMI 384185</strain>
    </source>
</reference>
<organism evidence="2 3">
    <name type="scientific">Colletotrichum paranaense</name>
    <dbReference type="NCBI Taxonomy" id="1914294"/>
    <lineage>
        <taxon>Eukaryota</taxon>
        <taxon>Fungi</taxon>
        <taxon>Dikarya</taxon>
        <taxon>Ascomycota</taxon>
        <taxon>Pezizomycotina</taxon>
        <taxon>Sordariomycetes</taxon>
        <taxon>Hypocreomycetidae</taxon>
        <taxon>Glomerellales</taxon>
        <taxon>Glomerellaceae</taxon>
        <taxon>Colletotrichum</taxon>
        <taxon>Colletotrichum acutatum species complex</taxon>
    </lineage>
</organism>
<dbReference type="Proteomes" id="UP001241169">
    <property type="component" value="Unassembled WGS sequence"/>
</dbReference>